<reference evidence="2" key="2">
    <citation type="submission" date="2020-07" db="EMBL/GenBank/DDBJ databases">
        <authorList>
            <person name="Vera ALvarez R."/>
            <person name="Arias-Moreno D.M."/>
            <person name="Jimenez-Jacinto V."/>
            <person name="Jimenez-Bremont J.F."/>
            <person name="Swaminathan K."/>
            <person name="Moose S.P."/>
            <person name="Guerrero-Gonzalez M.L."/>
            <person name="Marino-Ramirez L."/>
            <person name="Landsman D."/>
            <person name="Rodriguez-Kessler M."/>
            <person name="Delgado-Sanchez P."/>
        </authorList>
    </citation>
    <scope>NUCLEOTIDE SEQUENCE</scope>
    <source>
        <tissue evidence="2">Cladode</tissue>
    </source>
</reference>
<dbReference type="Pfam" id="PF14244">
    <property type="entry name" value="Retrotran_gag_3"/>
    <property type="match status" value="1"/>
</dbReference>
<evidence type="ECO:0000259" key="1">
    <source>
        <dbReference type="Pfam" id="PF14244"/>
    </source>
</evidence>
<accession>A0A7C9A909</accession>
<feature type="domain" description="Retrotransposon Copia-like N-terminal" evidence="1">
    <location>
        <begin position="12"/>
        <end position="32"/>
    </location>
</feature>
<dbReference type="PANTHER" id="PTHR37610:SF97">
    <property type="entry name" value="RETROTRANSPOSON GAG DOMAIN-CONTAINING PROTEIN"/>
    <property type="match status" value="1"/>
</dbReference>
<dbReference type="InterPro" id="IPR029472">
    <property type="entry name" value="Copia-like_N"/>
</dbReference>
<sequence length="104" mass="11969">MEIITKLVWTYINALKSKNKLEFVNGTLEKPSTAPDVHAWEKCDSMVLAWLYKVIDKALHLLHMQIQPGKCGLTSKRGIHKGIQSGFINLNERCLWLDKKTLDY</sequence>
<name>A0A7C9A909_OPUST</name>
<dbReference type="AlphaFoldDB" id="A0A7C9A909"/>
<dbReference type="PANTHER" id="PTHR37610">
    <property type="entry name" value="CCHC-TYPE DOMAIN-CONTAINING PROTEIN"/>
    <property type="match status" value="1"/>
</dbReference>
<evidence type="ECO:0000313" key="2">
    <source>
        <dbReference type="EMBL" id="MBA4659915.1"/>
    </source>
</evidence>
<protein>
    <recommendedName>
        <fullName evidence="1">Retrotransposon Copia-like N-terminal domain-containing protein</fullName>
    </recommendedName>
</protein>
<proteinExistence type="predicted"/>
<dbReference type="EMBL" id="GISG01205535">
    <property type="protein sequence ID" value="MBA4659915.1"/>
    <property type="molecule type" value="Transcribed_RNA"/>
</dbReference>
<reference evidence="2" key="1">
    <citation type="journal article" date="2013" name="J. Plant Res.">
        <title>Effect of fungi and light on seed germination of three Opuntia species from semiarid lands of central Mexico.</title>
        <authorList>
            <person name="Delgado-Sanchez P."/>
            <person name="Jimenez-Bremont J.F."/>
            <person name="Guerrero-Gonzalez Mde L."/>
            <person name="Flores J."/>
        </authorList>
    </citation>
    <scope>NUCLEOTIDE SEQUENCE</scope>
    <source>
        <tissue evidence="2">Cladode</tissue>
    </source>
</reference>
<organism evidence="2">
    <name type="scientific">Opuntia streptacantha</name>
    <name type="common">Prickly pear cactus</name>
    <name type="synonym">Opuntia cardona</name>
    <dbReference type="NCBI Taxonomy" id="393608"/>
    <lineage>
        <taxon>Eukaryota</taxon>
        <taxon>Viridiplantae</taxon>
        <taxon>Streptophyta</taxon>
        <taxon>Embryophyta</taxon>
        <taxon>Tracheophyta</taxon>
        <taxon>Spermatophyta</taxon>
        <taxon>Magnoliopsida</taxon>
        <taxon>eudicotyledons</taxon>
        <taxon>Gunneridae</taxon>
        <taxon>Pentapetalae</taxon>
        <taxon>Caryophyllales</taxon>
        <taxon>Cactineae</taxon>
        <taxon>Cactaceae</taxon>
        <taxon>Opuntioideae</taxon>
        <taxon>Opuntia</taxon>
    </lineage>
</organism>